<sequence>MNTNKDWLQEFMSENYETPIQKLNELLETKDSALKMFEQSQILLAQLNSQMDASLSSLNHTVTRMITHTPKMATSLSSLQNEIGQLVECVLQVSKSGPKHEEARAAINKLQKLHLIQTNLVKTLELLQKSDASAVTEK</sequence>
<organism evidence="1 2">
    <name type="scientific">Schizosaccharomyces japonicus (strain yFS275 / FY16936)</name>
    <name type="common">Fission yeast</name>
    <dbReference type="NCBI Taxonomy" id="402676"/>
    <lineage>
        <taxon>Eukaryota</taxon>
        <taxon>Fungi</taxon>
        <taxon>Dikarya</taxon>
        <taxon>Ascomycota</taxon>
        <taxon>Taphrinomycotina</taxon>
        <taxon>Schizosaccharomycetes</taxon>
        <taxon>Schizosaccharomycetales</taxon>
        <taxon>Schizosaccharomycetaceae</taxon>
        <taxon>Schizosaccharomyces</taxon>
    </lineage>
</organism>
<dbReference type="HOGENOM" id="CLU_1856458_0_0_1"/>
<dbReference type="GeneID" id="7048829"/>
<evidence type="ECO:0000313" key="2">
    <source>
        <dbReference type="Proteomes" id="UP000001744"/>
    </source>
</evidence>
<protein>
    <submittedName>
        <fullName evidence="1">Uncharacterized protein</fullName>
    </submittedName>
</protein>
<proteinExistence type="predicted"/>
<name>B6K4K8_SCHJY</name>
<evidence type="ECO:0000313" key="1">
    <source>
        <dbReference type="EMBL" id="EEB08415.2"/>
    </source>
</evidence>
<dbReference type="EMBL" id="KE651167">
    <property type="protein sequence ID" value="EEB08415.2"/>
    <property type="molecule type" value="Genomic_DNA"/>
</dbReference>
<dbReference type="VEuPathDB" id="FungiDB:SJAG_03571"/>
<dbReference type="Proteomes" id="UP000001744">
    <property type="component" value="Unassembled WGS sequence"/>
</dbReference>
<reference evidence="1 2" key="1">
    <citation type="journal article" date="2011" name="Science">
        <title>Comparative functional genomics of the fission yeasts.</title>
        <authorList>
            <person name="Rhind N."/>
            <person name="Chen Z."/>
            <person name="Yassour M."/>
            <person name="Thompson D.A."/>
            <person name="Haas B.J."/>
            <person name="Habib N."/>
            <person name="Wapinski I."/>
            <person name="Roy S."/>
            <person name="Lin M.F."/>
            <person name="Heiman D.I."/>
            <person name="Young S.K."/>
            <person name="Furuya K."/>
            <person name="Guo Y."/>
            <person name="Pidoux A."/>
            <person name="Chen H.M."/>
            <person name="Robbertse B."/>
            <person name="Goldberg J.M."/>
            <person name="Aoki K."/>
            <person name="Bayne E.H."/>
            <person name="Berlin A.M."/>
            <person name="Desjardins C.A."/>
            <person name="Dobbs E."/>
            <person name="Dukaj L."/>
            <person name="Fan L."/>
            <person name="FitzGerald M.G."/>
            <person name="French C."/>
            <person name="Gujja S."/>
            <person name="Hansen K."/>
            <person name="Keifenheim D."/>
            <person name="Levin J.Z."/>
            <person name="Mosher R.A."/>
            <person name="Mueller C.A."/>
            <person name="Pfiffner J."/>
            <person name="Priest M."/>
            <person name="Russ C."/>
            <person name="Smialowska A."/>
            <person name="Swoboda P."/>
            <person name="Sykes S.M."/>
            <person name="Vaughn M."/>
            <person name="Vengrova S."/>
            <person name="Yoder R."/>
            <person name="Zeng Q."/>
            <person name="Allshire R."/>
            <person name="Baulcombe D."/>
            <person name="Birren B.W."/>
            <person name="Brown W."/>
            <person name="Ekwall K."/>
            <person name="Kellis M."/>
            <person name="Leatherwood J."/>
            <person name="Levin H."/>
            <person name="Margalit H."/>
            <person name="Martienssen R."/>
            <person name="Nieduszynski C.A."/>
            <person name="Spatafora J.W."/>
            <person name="Friedman N."/>
            <person name="Dalgaard J.Z."/>
            <person name="Baumann P."/>
            <person name="Niki H."/>
            <person name="Regev A."/>
            <person name="Nusbaum C."/>
        </authorList>
    </citation>
    <scope>NUCLEOTIDE SEQUENCE [LARGE SCALE GENOMIC DNA]</scope>
    <source>
        <strain evidence="2">yFS275 / FY16936</strain>
    </source>
</reference>
<dbReference type="JaponicusDB" id="SJAG_03571"/>
<dbReference type="AlphaFoldDB" id="B6K4K8"/>
<accession>B6K4K8</accession>
<dbReference type="OMA" id="WIDEFHP"/>
<gene>
    <name evidence="1" type="ORF">SJAG_03571</name>
</gene>
<dbReference type="RefSeq" id="XP_002174708.2">
    <property type="nucleotide sequence ID" value="XM_002174672.2"/>
</dbReference>
<keyword evidence="2" id="KW-1185">Reference proteome</keyword>